<keyword evidence="5" id="KW-1003">Cell membrane</keyword>
<dbReference type="OrthoDB" id="9788252at2"/>
<dbReference type="NCBIfam" id="NF011648">
    <property type="entry name" value="PRK15066.1"/>
    <property type="match status" value="1"/>
</dbReference>
<feature type="transmembrane region" description="Helical" evidence="5">
    <location>
        <begin position="35"/>
        <end position="53"/>
    </location>
</feature>
<comment type="subcellular location">
    <subcellularLocation>
        <location evidence="5">Cell membrane</location>
        <topology evidence="5">Multi-pass membrane protein</topology>
    </subcellularLocation>
    <subcellularLocation>
        <location evidence="1">Membrane</location>
        <topology evidence="1">Multi-pass membrane protein</topology>
    </subcellularLocation>
</comment>
<evidence type="ECO:0000256" key="5">
    <source>
        <dbReference type="RuleBase" id="RU361157"/>
    </source>
</evidence>
<evidence type="ECO:0000256" key="2">
    <source>
        <dbReference type="ARBA" id="ARBA00022692"/>
    </source>
</evidence>
<dbReference type="AlphaFoldDB" id="A0A1M6HI79"/>
<keyword evidence="3 5" id="KW-1133">Transmembrane helix</keyword>
<dbReference type="STRING" id="1122189.SAMN02745165_01844"/>
<feature type="transmembrane region" description="Helical" evidence="5">
    <location>
        <begin position="147"/>
        <end position="171"/>
    </location>
</feature>
<dbReference type="InterPro" id="IPR052522">
    <property type="entry name" value="ABC-2_transport_permease"/>
</dbReference>
<evidence type="ECO:0000256" key="1">
    <source>
        <dbReference type="ARBA" id="ARBA00004141"/>
    </source>
</evidence>
<dbReference type="PIRSF" id="PIRSF006648">
    <property type="entry name" value="DrrB"/>
    <property type="match status" value="1"/>
</dbReference>
<dbReference type="PRINTS" id="PR00164">
    <property type="entry name" value="ABC2TRNSPORT"/>
</dbReference>
<protein>
    <recommendedName>
        <fullName evidence="5">Transport permease protein</fullName>
    </recommendedName>
</protein>
<accession>A0A1M6HI79</accession>
<keyword evidence="8" id="KW-1185">Reference proteome</keyword>
<dbReference type="GO" id="GO:0140359">
    <property type="term" value="F:ABC-type transporter activity"/>
    <property type="evidence" value="ECO:0007669"/>
    <property type="project" value="InterPro"/>
</dbReference>
<dbReference type="InterPro" id="IPR047817">
    <property type="entry name" value="ABC2_TM_bact-type"/>
</dbReference>
<feature type="transmembrane region" description="Helical" evidence="5">
    <location>
        <begin position="183"/>
        <end position="205"/>
    </location>
</feature>
<dbReference type="RefSeq" id="WP_072908104.1">
    <property type="nucleotide sequence ID" value="NZ_FQZT01000005.1"/>
</dbReference>
<dbReference type="EMBL" id="FQZT01000005">
    <property type="protein sequence ID" value="SHJ21868.1"/>
    <property type="molecule type" value="Genomic_DNA"/>
</dbReference>
<gene>
    <name evidence="7" type="ORF">SAMN02745165_01844</name>
</gene>
<name>A0A1M6HI79_MALRU</name>
<dbReference type="InterPro" id="IPR000412">
    <property type="entry name" value="ABC_2_transport"/>
</dbReference>
<dbReference type="GO" id="GO:0043190">
    <property type="term" value="C:ATP-binding cassette (ABC) transporter complex"/>
    <property type="evidence" value="ECO:0007669"/>
    <property type="project" value="InterPro"/>
</dbReference>
<dbReference type="PROSITE" id="PS51012">
    <property type="entry name" value="ABC_TM2"/>
    <property type="match status" value="1"/>
</dbReference>
<dbReference type="Proteomes" id="UP000184171">
    <property type="component" value="Unassembled WGS sequence"/>
</dbReference>
<evidence type="ECO:0000313" key="7">
    <source>
        <dbReference type="EMBL" id="SHJ21868.1"/>
    </source>
</evidence>
<feature type="domain" description="ABC transmembrane type-2" evidence="6">
    <location>
        <begin position="29"/>
        <end position="258"/>
    </location>
</feature>
<dbReference type="Pfam" id="PF01061">
    <property type="entry name" value="ABC2_membrane"/>
    <property type="match status" value="1"/>
</dbReference>
<feature type="transmembrane region" description="Helical" evidence="5">
    <location>
        <begin position="65"/>
        <end position="84"/>
    </location>
</feature>
<feature type="transmembrane region" description="Helical" evidence="5">
    <location>
        <begin position="233"/>
        <end position="255"/>
    </location>
</feature>
<dbReference type="PANTHER" id="PTHR43332:SF2">
    <property type="entry name" value="INNER MEMBRANE TRANSPORT PERMEASE YADH"/>
    <property type="match status" value="1"/>
</dbReference>
<dbReference type="InterPro" id="IPR013525">
    <property type="entry name" value="ABC2_TM"/>
</dbReference>
<keyword evidence="4 5" id="KW-0472">Membrane</keyword>
<reference evidence="7 8" key="1">
    <citation type="submission" date="2016-11" db="EMBL/GenBank/DDBJ databases">
        <authorList>
            <person name="Jaros S."/>
            <person name="Januszkiewicz K."/>
            <person name="Wedrychowicz H."/>
        </authorList>
    </citation>
    <scope>NUCLEOTIDE SEQUENCE [LARGE SCALE GENOMIC DNA]</scope>
    <source>
        <strain evidence="7 8">DSM 5091</strain>
    </source>
</reference>
<evidence type="ECO:0000256" key="4">
    <source>
        <dbReference type="ARBA" id="ARBA00023136"/>
    </source>
</evidence>
<keyword evidence="2 5" id="KW-0812">Transmembrane</keyword>
<sequence length="263" mass="28913">MVPKIASPQFHSWLPFVTLLRKEVLRFMRVASQTLLTPIITASLYLFVFGATLGERLSVLEGFSYAQFVIPGLILMGVINNSFANTSSSLFMSRYLGGIVDLLVTPVTPPQFILAYTLAAMLRGSLVGGVVWVISTLFAELPWTSPLLAVLMAFLASFLFAQFGLIAAIFAHNFDTLSMYSNFLILPLIYLGGVFYPISILPAPWENLSYLNPLFYLIDGFRHAILGVGDTSFVLAFCVSGGIAATLFVWAAWLIGKGYRLRS</sequence>
<keyword evidence="5" id="KW-0813">Transport</keyword>
<evidence type="ECO:0000259" key="6">
    <source>
        <dbReference type="PROSITE" id="PS51012"/>
    </source>
</evidence>
<dbReference type="PANTHER" id="PTHR43332">
    <property type="entry name" value="INNER MEMBRANE TRANSPORT PERMEASE YADH-RELATED"/>
    <property type="match status" value="1"/>
</dbReference>
<feature type="transmembrane region" description="Helical" evidence="5">
    <location>
        <begin position="113"/>
        <end position="135"/>
    </location>
</feature>
<evidence type="ECO:0000313" key="8">
    <source>
        <dbReference type="Proteomes" id="UP000184171"/>
    </source>
</evidence>
<comment type="similarity">
    <text evidence="5">Belongs to the ABC-2 integral membrane protein family.</text>
</comment>
<evidence type="ECO:0000256" key="3">
    <source>
        <dbReference type="ARBA" id="ARBA00022989"/>
    </source>
</evidence>
<organism evidence="7 8">
    <name type="scientific">Malonomonas rubra DSM 5091</name>
    <dbReference type="NCBI Taxonomy" id="1122189"/>
    <lineage>
        <taxon>Bacteria</taxon>
        <taxon>Pseudomonadati</taxon>
        <taxon>Thermodesulfobacteriota</taxon>
        <taxon>Desulfuromonadia</taxon>
        <taxon>Desulfuromonadales</taxon>
        <taxon>Geopsychrobacteraceae</taxon>
        <taxon>Malonomonas</taxon>
    </lineage>
</organism>
<proteinExistence type="inferred from homology"/>